<keyword evidence="1" id="KW-0175">Coiled coil</keyword>
<dbReference type="PANTHER" id="PTHR36406">
    <property type="entry name" value="MEDIATOR OF RNA POLYMERASE II TRANSCRIPTION SUBUNIT 30"/>
    <property type="match status" value="1"/>
</dbReference>
<feature type="coiled-coil region" evidence="1">
    <location>
        <begin position="117"/>
        <end position="144"/>
    </location>
</feature>
<dbReference type="GO" id="GO:0016592">
    <property type="term" value="C:mediator complex"/>
    <property type="evidence" value="ECO:0007669"/>
    <property type="project" value="InterPro"/>
</dbReference>
<dbReference type="InterPro" id="IPR034568">
    <property type="entry name" value="MED30"/>
</dbReference>
<sequence length="201" mass="22629">MENQEMANWRKELAAEGQKNLENAVEAAFEFLSTMNEGLCNSAVWSKPEASRSYYAPCKARRRFRAALASVHAIFNAIPYSNMDHFELVRQSLRSPHLNASGVCVVQEIVGGGAAASQEGEAQINKLEEQASNMRMTLSKTREREGRILIDYFTNKNRHLKHLIDQFGDLITDISTWQSPYPPLVTYAAYKTTKKGLKVSI</sequence>
<evidence type="ECO:0000313" key="2">
    <source>
        <dbReference type="EMBL" id="KAJ8428441.1"/>
    </source>
</evidence>
<gene>
    <name evidence="2" type="ORF">Cgig2_024102</name>
</gene>
<dbReference type="EMBL" id="JAKOGI010001004">
    <property type="protein sequence ID" value="KAJ8428441.1"/>
    <property type="molecule type" value="Genomic_DNA"/>
</dbReference>
<keyword evidence="3" id="KW-1185">Reference proteome</keyword>
<dbReference type="PANTHER" id="PTHR36406:SF2">
    <property type="entry name" value="MEDIATOR OF RNA POLYMERASE II TRANSCRIPTION SUBUNIT 30"/>
    <property type="match status" value="1"/>
</dbReference>
<protein>
    <submittedName>
        <fullName evidence="2">Uncharacterized protein</fullName>
    </submittedName>
</protein>
<reference evidence="2" key="1">
    <citation type="submission" date="2022-04" db="EMBL/GenBank/DDBJ databases">
        <title>Carnegiea gigantea Genome sequencing and assembly v2.</title>
        <authorList>
            <person name="Copetti D."/>
            <person name="Sanderson M.J."/>
            <person name="Burquez A."/>
            <person name="Wojciechowski M.F."/>
        </authorList>
    </citation>
    <scope>NUCLEOTIDE SEQUENCE</scope>
    <source>
        <strain evidence="2">SGP5-SGP5p</strain>
        <tissue evidence="2">Aerial part</tissue>
    </source>
</reference>
<dbReference type="OrthoDB" id="532289at2759"/>
<proteinExistence type="predicted"/>
<dbReference type="Proteomes" id="UP001153076">
    <property type="component" value="Unassembled WGS sequence"/>
</dbReference>
<organism evidence="2 3">
    <name type="scientific">Carnegiea gigantea</name>
    <dbReference type="NCBI Taxonomy" id="171969"/>
    <lineage>
        <taxon>Eukaryota</taxon>
        <taxon>Viridiplantae</taxon>
        <taxon>Streptophyta</taxon>
        <taxon>Embryophyta</taxon>
        <taxon>Tracheophyta</taxon>
        <taxon>Spermatophyta</taxon>
        <taxon>Magnoliopsida</taxon>
        <taxon>eudicotyledons</taxon>
        <taxon>Gunneridae</taxon>
        <taxon>Pentapetalae</taxon>
        <taxon>Caryophyllales</taxon>
        <taxon>Cactineae</taxon>
        <taxon>Cactaceae</taxon>
        <taxon>Cactoideae</taxon>
        <taxon>Echinocereeae</taxon>
        <taxon>Carnegiea</taxon>
    </lineage>
</organism>
<name>A0A9Q1GWW2_9CARY</name>
<dbReference type="AlphaFoldDB" id="A0A9Q1GWW2"/>
<accession>A0A9Q1GWW2</accession>
<evidence type="ECO:0000256" key="1">
    <source>
        <dbReference type="SAM" id="Coils"/>
    </source>
</evidence>
<comment type="caution">
    <text evidence="2">The sequence shown here is derived from an EMBL/GenBank/DDBJ whole genome shotgun (WGS) entry which is preliminary data.</text>
</comment>
<evidence type="ECO:0000313" key="3">
    <source>
        <dbReference type="Proteomes" id="UP001153076"/>
    </source>
</evidence>